<organism evidence="1 3">
    <name type="scientific">Weissella cibaria</name>
    <dbReference type="NCBI Taxonomy" id="137591"/>
    <lineage>
        <taxon>Bacteria</taxon>
        <taxon>Bacillati</taxon>
        <taxon>Bacillota</taxon>
        <taxon>Bacilli</taxon>
        <taxon>Lactobacillales</taxon>
        <taxon>Lactobacillaceae</taxon>
        <taxon>Weissella</taxon>
    </lineage>
</organism>
<dbReference type="EMBL" id="VNHC01000002">
    <property type="protein sequence ID" value="TVV27575.1"/>
    <property type="molecule type" value="Genomic_DNA"/>
</dbReference>
<evidence type="ECO:0000313" key="4">
    <source>
        <dbReference type="Proteomes" id="UP000320012"/>
    </source>
</evidence>
<dbReference type="OrthoDB" id="2147578at2"/>
<dbReference type="EMBL" id="NDXJ01000005">
    <property type="protein sequence ID" value="OSP89614.1"/>
    <property type="molecule type" value="Genomic_DNA"/>
</dbReference>
<evidence type="ECO:0000313" key="3">
    <source>
        <dbReference type="Proteomes" id="UP000193588"/>
    </source>
</evidence>
<dbReference type="Proteomes" id="UP000193588">
    <property type="component" value="Unassembled WGS sequence"/>
</dbReference>
<reference evidence="1 3" key="1">
    <citation type="submission" date="2017-04" db="EMBL/GenBank/DDBJ databases">
        <title>The genome sequence of Weissella cibaria isolated from wild Drosophila.</title>
        <authorList>
            <person name="Ricks N.J."/>
            <person name="Carroll C."/>
            <person name="Walters A."/>
            <person name="Newell P.D."/>
            <person name="Chaston J.M."/>
        </authorList>
    </citation>
    <scope>NUCLEOTIDE SEQUENCE [LARGE SCALE GENOMIC DNA]</scope>
    <source>
        <strain evidence="1 3">DmW_103</strain>
    </source>
</reference>
<gene>
    <name evidence="1" type="ORF">B9D04_03600</name>
    <name evidence="2" type="ORF">FO435_06585</name>
</gene>
<sequence>MPMTYQIPTPNAVRDALEQRRRQHETSPLCKVALHLTNTYLTELAIELAVKKMMVRAENVQVDHLLSEVVSELKMPHYFSQEYVDQIRETIRADAAVENAREVLNQIDDLIQADMRSWFAYKRQVQVAFEDAGYAVEGTTTMIIVHPELMIEKFTLI</sequence>
<reference evidence="2 4" key="2">
    <citation type="submission" date="2019-07" db="EMBL/GenBank/DDBJ databases">
        <title>Genome sequence of Weissella cibaria GK1.</title>
        <authorList>
            <person name="Choi H.-J."/>
        </authorList>
    </citation>
    <scope>NUCLEOTIDE SEQUENCE [LARGE SCALE GENOMIC DNA]</scope>
    <source>
        <strain evidence="2 4">GK1</strain>
    </source>
</reference>
<protein>
    <submittedName>
        <fullName evidence="1">Uncharacterized protein</fullName>
    </submittedName>
</protein>
<dbReference type="Proteomes" id="UP000320012">
    <property type="component" value="Unassembled WGS sequence"/>
</dbReference>
<comment type="caution">
    <text evidence="1">The sequence shown here is derived from an EMBL/GenBank/DDBJ whole genome shotgun (WGS) entry which is preliminary data.</text>
</comment>
<proteinExistence type="predicted"/>
<evidence type="ECO:0000313" key="1">
    <source>
        <dbReference type="EMBL" id="OSP89614.1"/>
    </source>
</evidence>
<name>A0A1X4JLF4_9LACO</name>
<evidence type="ECO:0000313" key="2">
    <source>
        <dbReference type="EMBL" id="TVV27575.1"/>
    </source>
</evidence>
<accession>A0A1X4JLF4</accession>
<dbReference type="AlphaFoldDB" id="A0A1X4JLF4"/>